<dbReference type="EMBL" id="AP014685">
    <property type="protein sequence ID" value="BAR57693.1"/>
    <property type="molecule type" value="Genomic_DNA"/>
</dbReference>
<dbReference type="Proteomes" id="UP000063308">
    <property type="component" value="Chromosome"/>
</dbReference>
<evidence type="ECO:0000313" key="1">
    <source>
        <dbReference type="EMBL" id="BAR57693.1"/>
    </source>
</evidence>
<accession>A0A0E4FVY5</accession>
<proteinExistence type="predicted"/>
<dbReference type="AlphaFoldDB" id="A0A0E4FVY5"/>
<sequence length="33" mass="3710">MSLDPDRFTLALGSEQENALGNFQRRSLLLTSE</sequence>
<gene>
    <name evidence="1" type="ORF">NK6_4526</name>
</gene>
<evidence type="ECO:0000313" key="2">
    <source>
        <dbReference type="Proteomes" id="UP000063308"/>
    </source>
</evidence>
<protein>
    <submittedName>
        <fullName evidence="1">Uncharacterized protein</fullName>
    </submittedName>
</protein>
<name>A0A0E4FVY5_9BRAD</name>
<reference evidence="1 2" key="1">
    <citation type="submission" date="2014-11" db="EMBL/GenBank/DDBJ databases">
        <title>Symbiosis island explosion on the genome of extra-slow-growing strains of soybean bradyrhizobia with massive insertion sequences.</title>
        <authorList>
            <person name="Iida T."/>
            <person name="Minamisawa K."/>
        </authorList>
    </citation>
    <scope>NUCLEOTIDE SEQUENCE [LARGE SCALE GENOMIC DNA]</scope>
    <source>
        <strain evidence="1 2">NK6</strain>
    </source>
</reference>
<organism evidence="1 2">
    <name type="scientific">Bradyrhizobium diazoefficiens</name>
    <dbReference type="NCBI Taxonomy" id="1355477"/>
    <lineage>
        <taxon>Bacteria</taxon>
        <taxon>Pseudomonadati</taxon>
        <taxon>Pseudomonadota</taxon>
        <taxon>Alphaproteobacteria</taxon>
        <taxon>Hyphomicrobiales</taxon>
        <taxon>Nitrobacteraceae</taxon>
        <taxon>Bradyrhizobium</taxon>
    </lineage>
</organism>